<dbReference type="InterPro" id="IPR039420">
    <property type="entry name" value="WalR-like"/>
</dbReference>
<comment type="subcellular location">
    <subcellularLocation>
        <location evidence="1">Cytoplasm</location>
    </subcellularLocation>
</comment>
<dbReference type="GO" id="GO:0032993">
    <property type="term" value="C:protein-DNA complex"/>
    <property type="evidence" value="ECO:0007669"/>
    <property type="project" value="TreeGrafter"/>
</dbReference>
<gene>
    <name evidence="12" type="ORF">DZC73_20705</name>
</gene>
<dbReference type="CDD" id="cd00383">
    <property type="entry name" value="trans_reg_C"/>
    <property type="match status" value="1"/>
</dbReference>
<dbReference type="InterPro" id="IPR011006">
    <property type="entry name" value="CheY-like_superfamily"/>
</dbReference>
<proteinExistence type="predicted"/>
<dbReference type="PANTHER" id="PTHR48111">
    <property type="entry name" value="REGULATOR OF RPOS"/>
    <property type="match status" value="1"/>
</dbReference>
<dbReference type="SUPFAM" id="SSF52172">
    <property type="entry name" value="CheY-like"/>
    <property type="match status" value="1"/>
</dbReference>
<sequence length="225" mass="24509">MERASVFIADRGARQQACELLEAAGFATLCFDALTPLVRSLQREAGASLVVVDVDGRDEDWRSVMALLREEAGTECAIVGAGARVESASVALDAGADEFVALPWRMGELVARMQAALRRVRPADSVGPLACGPCTLDVRLRRLVSERAHVALTSREAALARHLFQAPGTLVSRRALARAWALEEDLVGRSIEQHIYQLRRKLRLCVGQAVSLRSVYGRGYRLVCA</sequence>
<dbReference type="InterPro" id="IPR036388">
    <property type="entry name" value="WH-like_DNA-bd_sf"/>
</dbReference>
<reference evidence="12 13" key="2">
    <citation type="submission" date="2018-12" db="EMBL/GenBank/DDBJ databases">
        <title>Rhizobacter gummiphilus sp. nov., a rubber-degrading bacterium isolated from the soil of a botanical garden in Japan.</title>
        <authorList>
            <person name="Shunsuke S.S."/>
        </authorList>
    </citation>
    <scope>NUCLEOTIDE SEQUENCE [LARGE SCALE GENOMIC DNA]</scope>
    <source>
        <strain evidence="12 13">S-16</strain>
    </source>
</reference>
<dbReference type="SUPFAM" id="SSF46894">
    <property type="entry name" value="C-terminal effector domain of the bipartite response regulators"/>
    <property type="match status" value="1"/>
</dbReference>
<dbReference type="AlphaFoldDB" id="A0A3N7HM84"/>
<evidence type="ECO:0000259" key="10">
    <source>
        <dbReference type="PROSITE" id="PS50110"/>
    </source>
</evidence>
<dbReference type="GO" id="GO:0000156">
    <property type="term" value="F:phosphorelay response regulator activity"/>
    <property type="evidence" value="ECO:0007669"/>
    <property type="project" value="TreeGrafter"/>
</dbReference>
<evidence type="ECO:0000256" key="6">
    <source>
        <dbReference type="ARBA" id="ARBA00023125"/>
    </source>
</evidence>
<dbReference type="OrthoDB" id="6007214at2"/>
<organism evidence="12 13">
    <name type="scientific">Piscinibacter terrae</name>
    <dbReference type="NCBI Taxonomy" id="2496871"/>
    <lineage>
        <taxon>Bacteria</taxon>
        <taxon>Pseudomonadati</taxon>
        <taxon>Pseudomonadota</taxon>
        <taxon>Betaproteobacteria</taxon>
        <taxon>Burkholderiales</taxon>
        <taxon>Sphaerotilaceae</taxon>
        <taxon>Piscinibacter</taxon>
    </lineage>
</organism>
<dbReference type="GO" id="GO:0000976">
    <property type="term" value="F:transcription cis-regulatory region binding"/>
    <property type="evidence" value="ECO:0007669"/>
    <property type="project" value="TreeGrafter"/>
</dbReference>
<keyword evidence="13" id="KW-1185">Reference proteome</keyword>
<dbReference type="InterPro" id="IPR001789">
    <property type="entry name" value="Sig_transdc_resp-reg_receiver"/>
</dbReference>
<dbReference type="PANTHER" id="PTHR48111:SF35">
    <property type="entry name" value="TRANSCRIPTIONAL REGULATORY PROTEIN QSEB"/>
    <property type="match status" value="1"/>
</dbReference>
<dbReference type="PROSITE" id="PS50110">
    <property type="entry name" value="RESPONSE_REGULATORY"/>
    <property type="match status" value="1"/>
</dbReference>
<dbReference type="GO" id="GO:0005829">
    <property type="term" value="C:cytosol"/>
    <property type="evidence" value="ECO:0007669"/>
    <property type="project" value="TreeGrafter"/>
</dbReference>
<keyword evidence="2" id="KW-0963">Cytoplasm</keyword>
<keyword evidence="6 9" id="KW-0238">DNA-binding</keyword>
<dbReference type="SMART" id="SM00862">
    <property type="entry name" value="Trans_reg_C"/>
    <property type="match status" value="1"/>
</dbReference>
<reference evidence="12 13" key="1">
    <citation type="submission" date="2018-08" db="EMBL/GenBank/DDBJ databases">
        <authorList>
            <person name="Khan S.A."/>
            <person name="Jeon C.O."/>
            <person name="Chun B.H."/>
            <person name="Jeong S.E."/>
        </authorList>
    </citation>
    <scope>NUCLEOTIDE SEQUENCE [LARGE SCALE GENOMIC DNA]</scope>
    <source>
        <strain evidence="12 13">S-16</strain>
    </source>
</reference>
<accession>A0A3N7HM84</accession>
<keyword evidence="7" id="KW-0804">Transcription</keyword>
<dbReference type="EMBL" id="QUSW01000006">
    <property type="protein sequence ID" value="RQP22723.1"/>
    <property type="molecule type" value="Genomic_DNA"/>
</dbReference>
<dbReference type="Gene3D" id="1.10.10.10">
    <property type="entry name" value="Winged helix-like DNA-binding domain superfamily/Winged helix DNA-binding domain"/>
    <property type="match status" value="1"/>
</dbReference>
<evidence type="ECO:0000313" key="12">
    <source>
        <dbReference type="EMBL" id="RQP22723.1"/>
    </source>
</evidence>
<dbReference type="Pfam" id="PF00486">
    <property type="entry name" value="Trans_reg_C"/>
    <property type="match status" value="1"/>
</dbReference>
<evidence type="ECO:0000256" key="1">
    <source>
        <dbReference type="ARBA" id="ARBA00004496"/>
    </source>
</evidence>
<evidence type="ECO:0000256" key="3">
    <source>
        <dbReference type="ARBA" id="ARBA00022553"/>
    </source>
</evidence>
<protein>
    <submittedName>
        <fullName evidence="12">DNA-binding response regulator</fullName>
    </submittedName>
</protein>
<dbReference type="PROSITE" id="PS51755">
    <property type="entry name" value="OMPR_PHOB"/>
    <property type="match status" value="1"/>
</dbReference>
<evidence type="ECO:0000256" key="4">
    <source>
        <dbReference type="ARBA" id="ARBA00023012"/>
    </source>
</evidence>
<evidence type="ECO:0000259" key="11">
    <source>
        <dbReference type="PROSITE" id="PS51755"/>
    </source>
</evidence>
<evidence type="ECO:0000256" key="8">
    <source>
        <dbReference type="PROSITE-ProRule" id="PRU00169"/>
    </source>
</evidence>
<keyword evidence="4" id="KW-0902">Two-component regulatory system</keyword>
<evidence type="ECO:0000313" key="13">
    <source>
        <dbReference type="Proteomes" id="UP000267464"/>
    </source>
</evidence>
<dbReference type="RefSeq" id="WP_124542292.1">
    <property type="nucleotide sequence ID" value="NZ_QUSW01000006.1"/>
</dbReference>
<keyword evidence="5" id="KW-0805">Transcription regulation</keyword>
<dbReference type="Proteomes" id="UP000267464">
    <property type="component" value="Unassembled WGS sequence"/>
</dbReference>
<evidence type="ECO:0000256" key="9">
    <source>
        <dbReference type="PROSITE-ProRule" id="PRU01091"/>
    </source>
</evidence>
<evidence type="ECO:0000256" key="7">
    <source>
        <dbReference type="ARBA" id="ARBA00023163"/>
    </source>
</evidence>
<feature type="domain" description="Response regulatory" evidence="10">
    <location>
        <begin position="3"/>
        <end position="117"/>
    </location>
</feature>
<feature type="domain" description="OmpR/PhoB-type" evidence="11">
    <location>
        <begin position="126"/>
        <end position="224"/>
    </location>
</feature>
<evidence type="ECO:0000256" key="5">
    <source>
        <dbReference type="ARBA" id="ARBA00023015"/>
    </source>
</evidence>
<evidence type="ECO:0000256" key="2">
    <source>
        <dbReference type="ARBA" id="ARBA00022490"/>
    </source>
</evidence>
<dbReference type="Gene3D" id="3.40.50.2300">
    <property type="match status" value="1"/>
</dbReference>
<keyword evidence="3 8" id="KW-0597">Phosphoprotein</keyword>
<comment type="caution">
    <text evidence="12">The sequence shown here is derived from an EMBL/GenBank/DDBJ whole genome shotgun (WGS) entry which is preliminary data.</text>
</comment>
<dbReference type="InterPro" id="IPR016032">
    <property type="entry name" value="Sig_transdc_resp-reg_C-effctor"/>
</dbReference>
<dbReference type="GO" id="GO:0006355">
    <property type="term" value="P:regulation of DNA-templated transcription"/>
    <property type="evidence" value="ECO:0007669"/>
    <property type="project" value="InterPro"/>
</dbReference>
<name>A0A3N7HM84_9BURK</name>
<feature type="modified residue" description="4-aspartylphosphate" evidence="8">
    <location>
        <position position="53"/>
    </location>
</feature>
<feature type="DNA-binding region" description="OmpR/PhoB-type" evidence="9">
    <location>
        <begin position="126"/>
        <end position="224"/>
    </location>
</feature>
<dbReference type="InterPro" id="IPR001867">
    <property type="entry name" value="OmpR/PhoB-type_DNA-bd"/>
</dbReference>